<evidence type="ECO:0000313" key="4">
    <source>
        <dbReference type="Proteomes" id="UP000004095"/>
    </source>
</evidence>
<dbReference type="Pfam" id="PF00560">
    <property type="entry name" value="LRR_1"/>
    <property type="match status" value="1"/>
</dbReference>
<keyword evidence="1" id="KW-0433">Leucine-rich repeat</keyword>
<dbReference type="Gene3D" id="3.80.10.10">
    <property type="entry name" value="Ribonuclease Inhibitor"/>
    <property type="match status" value="2"/>
</dbReference>
<proteinExistence type="predicted"/>
<dbReference type="SUPFAM" id="SSF52058">
    <property type="entry name" value="L domain-like"/>
    <property type="match status" value="1"/>
</dbReference>
<dbReference type="PANTHER" id="PTHR48051:SF1">
    <property type="entry name" value="RAS SUPPRESSOR PROTEIN 1"/>
    <property type="match status" value="1"/>
</dbReference>
<evidence type="ECO:0000256" key="2">
    <source>
        <dbReference type="ARBA" id="ARBA00022737"/>
    </source>
</evidence>
<comment type="caution">
    <text evidence="3">The sequence shown here is derived from an EMBL/GenBank/DDBJ whole genome shotgun (WGS) entry which is preliminary data.</text>
</comment>
<organism evidence="3 4">
    <name type="scientific">Microscilla marina ATCC 23134</name>
    <dbReference type="NCBI Taxonomy" id="313606"/>
    <lineage>
        <taxon>Bacteria</taxon>
        <taxon>Pseudomonadati</taxon>
        <taxon>Bacteroidota</taxon>
        <taxon>Cytophagia</taxon>
        <taxon>Cytophagales</taxon>
        <taxon>Microscillaceae</taxon>
        <taxon>Microscilla</taxon>
    </lineage>
</organism>
<dbReference type="EMBL" id="AAWS01000040">
    <property type="protein sequence ID" value="EAY25987.1"/>
    <property type="molecule type" value="Genomic_DNA"/>
</dbReference>
<dbReference type="SUPFAM" id="SSF52075">
    <property type="entry name" value="Outer arm dynein light chain 1"/>
    <property type="match status" value="1"/>
</dbReference>
<accession>A1ZUG8</accession>
<dbReference type="PANTHER" id="PTHR48051">
    <property type="match status" value="1"/>
</dbReference>
<gene>
    <name evidence="3" type="ORF">M23134_07136</name>
</gene>
<keyword evidence="2" id="KW-0677">Repeat</keyword>
<sequence>MAKYTDIEKALANPLDVTHLEINCKYGNEISEQVLACEHLKILEVNGYNYKVPLAFKQFTQLEKVVFYGRYNKFPQFIFDLPNIKHLHFEGYGMDYFPNEFEKLPQLESLKIVANLFNNPYQHFPDSIFTLPRLKSLHIYADIQMLAGLPNSLQNLESLCLYYNNLSAKSMEAICGLSKLHTLLLTNYYYNGKPLFLPNDIGNLKSLQKLELYNNYIQDLPNAIRSLTQLEWLNLCNGRFDSLPFVAGDLPLLKALILEQNKQMDVSKELRKFVHAPIVHLNLKSCGLDSFPEEVFKLRQLQYLNVSNNRIDKLPLDIVNLPELHSIETTKTLLAKSTEAKSGKPINKLLKLLKENKSTETFKKISLALLVNDKDYLAQVPPHSLLPALNTPQSVVRENALVALEHHFTDKTDSLRHPQTVVTIIGKNKGLPINKTYQQLKKQGVQTSRTLQDITTHVVLGTEPGEKLDKALALDPVWVLPQQLRVFLQKNEVPYLMQATEGQSSSDSLEDLLQNSDPQNVILGLTMMMEGGIPNDLVYDIVILSLKKSYPPSQAAKKVLERYTSEEFRAVIRKHSRKAMVNILRALHEEPLIDQKRLAISALKFFKNEPNRYYYFNRLQRVAFELCFKQGGEVAKLAIEARTQDQTLELTGFYIKKIPEELRNFKNIKVMHLGGNGLRMLPDWFIELKKLERLELTNNMFNKTEKARIVELLPQVQVLF</sequence>
<dbReference type="InterPro" id="IPR032675">
    <property type="entry name" value="LRR_dom_sf"/>
</dbReference>
<protein>
    <submittedName>
        <fullName evidence="3">Cytoplasmic membrane protein</fullName>
    </submittedName>
</protein>
<dbReference type="RefSeq" id="WP_002701783.1">
    <property type="nucleotide sequence ID" value="NZ_AAWS01000040.1"/>
</dbReference>
<dbReference type="InterPro" id="IPR001611">
    <property type="entry name" value="Leu-rich_rpt"/>
</dbReference>
<dbReference type="Proteomes" id="UP000004095">
    <property type="component" value="Unassembled WGS sequence"/>
</dbReference>
<evidence type="ECO:0000313" key="3">
    <source>
        <dbReference type="EMBL" id="EAY25987.1"/>
    </source>
</evidence>
<name>A1ZUG8_MICM2</name>
<dbReference type="GO" id="GO:0005737">
    <property type="term" value="C:cytoplasm"/>
    <property type="evidence" value="ECO:0007669"/>
    <property type="project" value="TreeGrafter"/>
</dbReference>
<dbReference type="AlphaFoldDB" id="A1ZUG8"/>
<keyword evidence="4" id="KW-1185">Reference proteome</keyword>
<evidence type="ECO:0000256" key="1">
    <source>
        <dbReference type="ARBA" id="ARBA00022614"/>
    </source>
</evidence>
<dbReference type="OrthoDB" id="914960at2"/>
<dbReference type="eggNOG" id="COG4886">
    <property type="taxonomic scope" value="Bacteria"/>
</dbReference>
<dbReference type="PROSITE" id="PS51450">
    <property type="entry name" value="LRR"/>
    <property type="match status" value="2"/>
</dbReference>
<dbReference type="InterPro" id="IPR003591">
    <property type="entry name" value="Leu-rich_rpt_typical-subtyp"/>
</dbReference>
<dbReference type="SMART" id="SM00369">
    <property type="entry name" value="LRR_TYP"/>
    <property type="match status" value="6"/>
</dbReference>
<dbReference type="InterPro" id="IPR050216">
    <property type="entry name" value="LRR_domain-containing"/>
</dbReference>
<reference evidence="3 4" key="1">
    <citation type="submission" date="2007-01" db="EMBL/GenBank/DDBJ databases">
        <authorList>
            <person name="Haygood M."/>
            <person name="Podell S."/>
            <person name="Anderson C."/>
            <person name="Hopkinson B."/>
            <person name="Roe K."/>
            <person name="Barbeau K."/>
            <person name="Gaasterland T."/>
            <person name="Ferriera S."/>
            <person name="Johnson J."/>
            <person name="Kravitz S."/>
            <person name="Beeson K."/>
            <person name="Sutton G."/>
            <person name="Rogers Y.-H."/>
            <person name="Friedman R."/>
            <person name="Frazier M."/>
            <person name="Venter J.C."/>
        </authorList>
    </citation>
    <scope>NUCLEOTIDE SEQUENCE [LARGE SCALE GENOMIC DNA]</scope>
    <source>
        <strain evidence="3 4">ATCC 23134</strain>
    </source>
</reference>